<proteinExistence type="predicted"/>
<organism evidence="3 4">
    <name type="scientific">Haloactinopolyspora alba</name>
    <dbReference type="NCBI Taxonomy" id="648780"/>
    <lineage>
        <taxon>Bacteria</taxon>
        <taxon>Bacillati</taxon>
        <taxon>Actinomycetota</taxon>
        <taxon>Actinomycetes</taxon>
        <taxon>Jiangellales</taxon>
        <taxon>Jiangellaceae</taxon>
        <taxon>Haloactinopolyspora</taxon>
    </lineage>
</organism>
<feature type="region of interest" description="Disordered" evidence="1">
    <location>
        <begin position="1"/>
        <end position="28"/>
    </location>
</feature>
<keyword evidence="2" id="KW-1133">Transmembrane helix</keyword>
<gene>
    <name evidence="3" type="ORF">CLV30_12717</name>
</gene>
<evidence type="ECO:0000313" key="4">
    <source>
        <dbReference type="Proteomes" id="UP000243528"/>
    </source>
</evidence>
<dbReference type="Proteomes" id="UP000243528">
    <property type="component" value="Unassembled WGS sequence"/>
</dbReference>
<dbReference type="EMBL" id="PYGE01000027">
    <property type="protein sequence ID" value="PSK96076.1"/>
    <property type="molecule type" value="Genomic_DNA"/>
</dbReference>
<sequence>MSSTHPHSPHTDSRAALPSGTARHDSDTAMSGNVAQSIYRFLVWAILGFIALTLVKTVLGN</sequence>
<name>A0A2P8DFU5_9ACTN</name>
<keyword evidence="2" id="KW-0812">Transmembrane</keyword>
<protein>
    <submittedName>
        <fullName evidence="3">Uncharacterized protein</fullName>
    </submittedName>
</protein>
<evidence type="ECO:0000256" key="2">
    <source>
        <dbReference type="SAM" id="Phobius"/>
    </source>
</evidence>
<comment type="caution">
    <text evidence="3">The sequence shown here is derived from an EMBL/GenBank/DDBJ whole genome shotgun (WGS) entry which is preliminary data.</text>
</comment>
<accession>A0A2P8DFU5</accession>
<reference evidence="3 4" key="1">
    <citation type="submission" date="2018-03" db="EMBL/GenBank/DDBJ databases">
        <title>Genomic Encyclopedia of Archaeal and Bacterial Type Strains, Phase II (KMG-II): from individual species to whole genera.</title>
        <authorList>
            <person name="Goeker M."/>
        </authorList>
    </citation>
    <scope>NUCLEOTIDE SEQUENCE [LARGE SCALE GENOMIC DNA]</scope>
    <source>
        <strain evidence="3 4">DSM 45211</strain>
    </source>
</reference>
<evidence type="ECO:0000313" key="3">
    <source>
        <dbReference type="EMBL" id="PSK96076.1"/>
    </source>
</evidence>
<dbReference type="RefSeq" id="WP_106539714.1">
    <property type="nucleotide sequence ID" value="NZ_PYGE01000027.1"/>
</dbReference>
<dbReference type="AlphaFoldDB" id="A0A2P8DFU5"/>
<keyword evidence="4" id="KW-1185">Reference proteome</keyword>
<evidence type="ECO:0000256" key="1">
    <source>
        <dbReference type="SAM" id="MobiDB-lite"/>
    </source>
</evidence>
<keyword evidence="2" id="KW-0472">Membrane</keyword>
<feature type="transmembrane region" description="Helical" evidence="2">
    <location>
        <begin position="38"/>
        <end position="59"/>
    </location>
</feature>